<evidence type="ECO:0000313" key="1">
    <source>
        <dbReference type="EMBL" id="KAJ1143398.1"/>
    </source>
</evidence>
<dbReference type="Proteomes" id="UP001066276">
    <property type="component" value="Chromosome 6"/>
</dbReference>
<comment type="caution">
    <text evidence="1">The sequence shown here is derived from an EMBL/GenBank/DDBJ whole genome shotgun (WGS) entry which is preliminary data.</text>
</comment>
<evidence type="ECO:0000313" key="2">
    <source>
        <dbReference type="Proteomes" id="UP001066276"/>
    </source>
</evidence>
<name>A0AAV7QY99_PLEWA</name>
<gene>
    <name evidence="1" type="ORF">NDU88_009707</name>
</gene>
<sequence length="76" mass="8748">MWRKRGGDPVETLACEGKRDSGLWRGSGGSIWVDVVWSVRRGRRFSACCDLQGAGPRELFSHRERRREEDVRRCGL</sequence>
<accession>A0AAV7QY99</accession>
<proteinExistence type="predicted"/>
<keyword evidence="2" id="KW-1185">Reference proteome</keyword>
<dbReference type="EMBL" id="JANPWB010000010">
    <property type="protein sequence ID" value="KAJ1143398.1"/>
    <property type="molecule type" value="Genomic_DNA"/>
</dbReference>
<organism evidence="1 2">
    <name type="scientific">Pleurodeles waltl</name>
    <name type="common">Iberian ribbed newt</name>
    <dbReference type="NCBI Taxonomy" id="8319"/>
    <lineage>
        <taxon>Eukaryota</taxon>
        <taxon>Metazoa</taxon>
        <taxon>Chordata</taxon>
        <taxon>Craniata</taxon>
        <taxon>Vertebrata</taxon>
        <taxon>Euteleostomi</taxon>
        <taxon>Amphibia</taxon>
        <taxon>Batrachia</taxon>
        <taxon>Caudata</taxon>
        <taxon>Salamandroidea</taxon>
        <taxon>Salamandridae</taxon>
        <taxon>Pleurodelinae</taxon>
        <taxon>Pleurodeles</taxon>
    </lineage>
</organism>
<protein>
    <submittedName>
        <fullName evidence="1">Uncharacterized protein</fullName>
    </submittedName>
</protein>
<dbReference type="AlphaFoldDB" id="A0AAV7QY99"/>
<reference evidence="1" key="1">
    <citation type="journal article" date="2022" name="bioRxiv">
        <title>Sequencing and chromosome-scale assembly of the giantPleurodeles waltlgenome.</title>
        <authorList>
            <person name="Brown T."/>
            <person name="Elewa A."/>
            <person name="Iarovenko S."/>
            <person name="Subramanian E."/>
            <person name="Araus A.J."/>
            <person name="Petzold A."/>
            <person name="Susuki M."/>
            <person name="Suzuki K.-i.T."/>
            <person name="Hayashi T."/>
            <person name="Toyoda A."/>
            <person name="Oliveira C."/>
            <person name="Osipova E."/>
            <person name="Leigh N.D."/>
            <person name="Simon A."/>
            <person name="Yun M.H."/>
        </authorList>
    </citation>
    <scope>NUCLEOTIDE SEQUENCE</scope>
    <source>
        <strain evidence="1">20211129_DDA</strain>
        <tissue evidence="1">Liver</tissue>
    </source>
</reference>